<dbReference type="InterPro" id="IPR032675">
    <property type="entry name" value="LRR_dom_sf"/>
</dbReference>
<dbReference type="Gene3D" id="1.20.1280.50">
    <property type="match status" value="1"/>
</dbReference>
<dbReference type="EMBL" id="KV722428">
    <property type="protein sequence ID" value="OCH89389.1"/>
    <property type="molecule type" value="Genomic_DNA"/>
</dbReference>
<dbReference type="Proteomes" id="UP000250043">
    <property type="component" value="Unassembled WGS sequence"/>
</dbReference>
<reference evidence="1 2" key="1">
    <citation type="submission" date="2016-07" db="EMBL/GenBank/DDBJ databases">
        <title>Draft genome of the white-rot fungus Obba rivulosa 3A-2.</title>
        <authorList>
            <consortium name="DOE Joint Genome Institute"/>
            <person name="Miettinen O."/>
            <person name="Riley R."/>
            <person name="Acob R."/>
            <person name="Barry K."/>
            <person name="Cullen D."/>
            <person name="De Vries R."/>
            <person name="Hainaut M."/>
            <person name="Hatakka A."/>
            <person name="Henrissat B."/>
            <person name="Hilden K."/>
            <person name="Kuo R."/>
            <person name="Labutti K."/>
            <person name="Lipzen A."/>
            <person name="Makela M.R."/>
            <person name="Sandor L."/>
            <person name="Spatafora J.W."/>
            <person name="Grigoriev I.V."/>
            <person name="Hibbett D.S."/>
        </authorList>
    </citation>
    <scope>NUCLEOTIDE SEQUENCE [LARGE SCALE GENOMIC DNA]</scope>
    <source>
        <strain evidence="1 2">3A-2</strain>
    </source>
</reference>
<evidence type="ECO:0000313" key="1">
    <source>
        <dbReference type="EMBL" id="OCH89389.1"/>
    </source>
</evidence>
<proteinExistence type="predicted"/>
<dbReference type="AlphaFoldDB" id="A0A8E2AUD9"/>
<dbReference type="OrthoDB" id="2758786at2759"/>
<evidence type="ECO:0008006" key="3">
    <source>
        <dbReference type="Google" id="ProtNLM"/>
    </source>
</evidence>
<evidence type="ECO:0000313" key="2">
    <source>
        <dbReference type="Proteomes" id="UP000250043"/>
    </source>
</evidence>
<keyword evidence="2" id="KW-1185">Reference proteome</keyword>
<sequence length="548" mass="60778">MSAHLSNELLIKIFAEVRDDENSYPLKRWIIVTHVCRHWRNTALASPILWSSARVSGHLPGDVPFVRLCLQRAQNTPVDVLIEVKGTAAVISGIMVLVREHAGHIRRLKLQVEPVTEQLFQLDFSLPALEALELYATRDEGDIRVYPMQHFTPTPSHFPCLRQLALENVYVPWEWDPSILTPLTSLQLLNYWYGPGDGPSKSQLLGMLSTLSNLKTLTLVDSGWLLEGEDDVLVVPSQPSPIIHLPALRHLTLSHLPVYVMALITHLAAPLQTTVHLTFRQYAGAHEEGEMVQTAIMAALGQYSPTAAVSHSSTVGEGKAALAPVNIGCVAMSLSGSDDWTMEIQCRTSCFSHGAVDPLPLRINIVQDEEEPVPDDYVFGVLLEGALKALSPYKPECLHYAGSPISDADSIIPMILTNLQDIRRLEIETAEPIYFIDSLQECCDNGCIPAIQHLILTDLTGRLDKFEDLLREYISENGNSLESLVIKTVARADAAGNLEEVSISEDILEELEDVVDSVEVLPLSEAERDRRLMGRLYQHFDLDATWAA</sequence>
<dbReference type="Gene3D" id="3.80.10.10">
    <property type="entry name" value="Ribonuclease Inhibitor"/>
    <property type="match status" value="1"/>
</dbReference>
<accession>A0A8E2AUD9</accession>
<gene>
    <name evidence="1" type="ORF">OBBRIDRAFT_794342</name>
</gene>
<name>A0A8E2AUD9_9APHY</name>
<organism evidence="1 2">
    <name type="scientific">Obba rivulosa</name>
    <dbReference type="NCBI Taxonomy" id="1052685"/>
    <lineage>
        <taxon>Eukaryota</taxon>
        <taxon>Fungi</taxon>
        <taxon>Dikarya</taxon>
        <taxon>Basidiomycota</taxon>
        <taxon>Agaricomycotina</taxon>
        <taxon>Agaricomycetes</taxon>
        <taxon>Polyporales</taxon>
        <taxon>Gelatoporiaceae</taxon>
        <taxon>Obba</taxon>
    </lineage>
</organism>
<protein>
    <recommendedName>
        <fullName evidence="3">F-box domain-containing protein</fullName>
    </recommendedName>
</protein>
<dbReference type="SUPFAM" id="SSF52047">
    <property type="entry name" value="RNI-like"/>
    <property type="match status" value="1"/>
</dbReference>